<gene>
    <name evidence="4" type="ORF">SRCM100623_02604</name>
</gene>
<dbReference type="SUPFAM" id="SSF51556">
    <property type="entry name" value="Metallo-dependent hydrolases"/>
    <property type="match status" value="1"/>
</dbReference>
<dbReference type="GO" id="GO:0009117">
    <property type="term" value="P:nucleotide metabolic process"/>
    <property type="evidence" value="ECO:0007669"/>
    <property type="project" value="UniProtKB-KW"/>
</dbReference>
<dbReference type="GO" id="GO:0046103">
    <property type="term" value="P:inosine biosynthetic process"/>
    <property type="evidence" value="ECO:0007669"/>
    <property type="project" value="TreeGrafter"/>
</dbReference>
<reference evidence="4 5" key="1">
    <citation type="submission" date="2016-05" db="EMBL/GenBank/DDBJ databases">
        <title>Genome sequencing of Acetobacter pasteurianus strain SRCM100623.</title>
        <authorList>
            <person name="Song Y.R."/>
        </authorList>
    </citation>
    <scope>NUCLEOTIDE SEQUENCE [LARGE SCALE GENOMIC DNA]</scope>
    <source>
        <strain evidence="4 5">SRCM100623</strain>
    </source>
</reference>
<keyword evidence="3" id="KW-0546">Nucleotide metabolism</keyword>
<accession>A0A1A0CIZ7</accession>
<dbReference type="InterPro" id="IPR032466">
    <property type="entry name" value="Metal_Hydrolase"/>
</dbReference>
<dbReference type="InterPro" id="IPR006330">
    <property type="entry name" value="Ado/ade_deaminase"/>
</dbReference>
<dbReference type="Proteomes" id="UP000093796">
    <property type="component" value="Unassembled WGS sequence"/>
</dbReference>
<dbReference type="OrthoDB" id="105475at2"/>
<dbReference type="PATRIC" id="fig|438.15.peg.2886"/>
<evidence type="ECO:0000313" key="4">
    <source>
        <dbReference type="EMBL" id="OAZ62929.1"/>
    </source>
</evidence>
<keyword evidence="2" id="KW-0862">Zinc</keyword>
<organism evidence="4 5">
    <name type="scientific">Acetobacter pasteurianus</name>
    <name type="common">Acetobacter turbidans</name>
    <dbReference type="NCBI Taxonomy" id="438"/>
    <lineage>
        <taxon>Bacteria</taxon>
        <taxon>Pseudomonadati</taxon>
        <taxon>Pseudomonadota</taxon>
        <taxon>Alphaproteobacteria</taxon>
        <taxon>Acetobacterales</taxon>
        <taxon>Acetobacteraceae</taxon>
        <taxon>Acetobacter</taxon>
    </lineage>
</organism>
<dbReference type="AlphaFoldDB" id="A0A1A0CIZ7"/>
<evidence type="ECO:0008006" key="6">
    <source>
        <dbReference type="Google" id="ProtNLM"/>
    </source>
</evidence>
<name>A0A1A0CIZ7_ACEPA</name>
<proteinExistence type="inferred from homology"/>
<dbReference type="Gene3D" id="3.20.20.140">
    <property type="entry name" value="Metal-dependent hydrolases"/>
    <property type="match status" value="2"/>
</dbReference>
<comment type="similarity">
    <text evidence="1">Belongs to the metallo-dependent hydrolases superfamily. Adenosine and AMP deaminases family.</text>
</comment>
<sequence length="877" mass="100192">MINEDPGEEFLISELAALAKAIFSNLELIVLLEVKTERQRTDEHLKALWSNRETRENIKSTHVTGRFLHFRRLHPTLTDEALENRIAWVLRSAGHEPSERDRRVFDDPAHCLLKLLTRLAEVFLCEARDGSIRVRSRLQTQWHDLVLVVPPLLVTAAWMAARRSIPDETTISRAARIEFQRRVQLWLCDSTLPVDDDPLLDQLCATEGLDETHMHLNGTTEAEKVWMDVLARPREVLNALRHRATREGGLHTRIGDGIDRLLRQEDPNLTPTRLHQRIEQAITTKAFLLEALDSHYALTNPSGAFLLLDPQARYGQVVRARPLETDLTVTTTEALHLVDIISYLASGNGTEVHGLAFFYYALIRAQFCRLLVQQADQIGFDQFQYITLNELREATEKDYAERFRQIERGFQKPVNFLEGRFAPKENPERNASLLMQILRGYIQFLDERADGIPRGNLNKLFSDPKMARISLAEALRISRELEEGSHRLPRSERRLRLGLVAHFIKRTDTDERNRFLRDEFSPVCRDSKARRMADRAAQALVVLLQSVHGLSSMLRGVDAASNERHAGPEVFAPVFRRMRRAQIQRFTYHVGEDFVHLASGLRAINEAVLFLDLTSGCRLGHATAAGLSPEKWWRSVGDAVIQPSEDRLDDLVFVWGTLKRKHVFQDRIALLDAEIRRLAMYIWEDPYLTPDILLRAWQLRYIDPIIRSYGNYDVNSDRNAEIKIYKESQARDPKAHAQFLLRHGAGLTVEARIRCRQPILVKREGDILDQELLEFLQTATLELIQKRNIAIETLPSSNVRISIHQSYDDHHAAGWLGYGKALCPTSVVIGTDDPGIFATSLRAEYAHMLHALEANGAGANAAYTLQTLAATSRRFRF</sequence>
<dbReference type="RefSeq" id="WP_064776421.1">
    <property type="nucleotide sequence ID" value="NZ_LYUD01000151.1"/>
</dbReference>
<dbReference type="EMBL" id="LYUD01000151">
    <property type="protein sequence ID" value="OAZ62929.1"/>
    <property type="molecule type" value="Genomic_DNA"/>
</dbReference>
<comment type="caution">
    <text evidence="4">The sequence shown here is derived from an EMBL/GenBank/DDBJ whole genome shotgun (WGS) entry which is preliminary data.</text>
</comment>
<evidence type="ECO:0000313" key="5">
    <source>
        <dbReference type="Proteomes" id="UP000093796"/>
    </source>
</evidence>
<dbReference type="GO" id="GO:0004000">
    <property type="term" value="F:adenosine deaminase activity"/>
    <property type="evidence" value="ECO:0007669"/>
    <property type="project" value="TreeGrafter"/>
</dbReference>
<dbReference type="PANTHER" id="PTHR11409">
    <property type="entry name" value="ADENOSINE DEAMINASE"/>
    <property type="match status" value="1"/>
</dbReference>
<dbReference type="GO" id="GO:0006154">
    <property type="term" value="P:adenosine catabolic process"/>
    <property type="evidence" value="ECO:0007669"/>
    <property type="project" value="TreeGrafter"/>
</dbReference>
<evidence type="ECO:0000256" key="1">
    <source>
        <dbReference type="ARBA" id="ARBA00006676"/>
    </source>
</evidence>
<evidence type="ECO:0000256" key="3">
    <source>
        <dbReference type="ARBA" id="ARBA00023080"/>
    </source>
</evidence>
<protein>
    <recommendedName>
        <fullName evidence="6">Adenosine deaminase</fullName>
    </recommendedName>
</protein>
<dbReference type="PANTHER" id="PTHR11409:SF42">
    <property type="entry name" value="ADENOSINE DEAMINASE-LIKE PROTEIN"/>
    <property type="match status" value="1"/>
</dbReference>
<evidence type="ECO:0000256" key="2">
    <source>
        <dbReference type="ARBA" id="ARBA00022833"/>
    </source>
</evidence>